<name>B0YAP2_ASPFC</name>
<protein>
    <recommendedName>
        <fullName evidence="2">DUF6594 domain-containing protein</fullName>
    </recommendedName>
</protein>
<dbReference type="AlphaFoldDB" id="B0YAP2"/>
<evidence type="ECO:0000259" key="2">
    <source>
        <dbReference type="Pfam" id="PF20237"/>
    </source>
</evidence>
<dbReference type="InterPro" id="IPR046529">
    <property type="entry name" value="DUF6594"/>
</dbReference>
<dbReference type="Proteomes" id="UP000001699">
    <property type="component" value="Unassembled WGS sequence"/>
</dbReference>
<evidence type="ECO:0000313" key="4">
    <source>
        <dbReference type="Proteomes" id="UP000001699"/>
    </source>
</evidence>
<dbReference type="VEuPathDB" id="FungiDB:AFUB_085350"/>
<sequence>MWCLLSLQAEIVDLWVELRAIWHKDATSTDPTDKLLCNYFRQLRNSNGSNNEGQLRMMNKLRKKLREYNRTLLQLAQISELKKPTKDNLRALREWLQTSGGGSHFQKGSEIRTWMEYHDDDLVSLGEKDIDNDMLSQWLYSMVVKLGPLLRNCLSKGAHCDDLLYDTGLNYHDSIYCEKHFG</sequence>
<proteinExistence type="predicted"/>
<evidence type="ECO:0000313" key="3">
    <source>
        <dbReference type="EMBL" id="EDP49085.1"/>
    </source>
</evidence>
<dbReference type="PANTHER" id="PTHR34502:SF5">
    <property type="entry name" value="DUF6594 DOMAIN-CONTAINING PROTEIN"/>
    <property type="match status" value="1"/>
</dbReference>
<dbReference type="HOGENOM" id="CLU_1481626_0_0_1"/>
<dbReference type="PhylomeDB" id="B0YAP2"/>
<organism evidence="3 4">
    <name type="scientific">Aspergillus fumigatus (strain CBS 144.89 / FGSC A1163 / CEA10)</name>
    <name type="common">Neosartorya fumigata</name>
    <dbReference type="NCBI Taxonomy" id="451804"/>
    <lineage>
        <taxon>Eukaryota</taxon>
        <taxon>Fungi</taxon>
        <taxon>Dikarya</taxon>
        <taxon>Ascomycota</taxon>
        <taxon>Pezizomycotina</taxon>
        <taxon>Eurotiomycetes</taxon>
        <taxon>Eurotiomycetidae</taxon>
        <taxon>Eurotiales</taxon>
        <taxon>Aspergillaceae</taxon>
        <taxon>Aspergillus</taxon>
        <taxon>Aspergillus subgen. Fumigati</taxon>
    </lineage>
</organism>
<evidence type="ECO:0000256" key="1">
    <source>
        <dbReference type="SAM" id="Coils"/>
    </source>
</evidence>
<feature type="domain" description="DUF6594" evidence="2">
    <location>
        <begin position="2"/>
        <end position="146"/>
    </location>
</feature>
<dbReference type="PANTHER" id="PTHR34502">
    <property type="entry name" value="DUF6594 DOMAIN-CONTAINING PROTEIN-RELATED"/>
    <property type="match status" value="1"/>
</dbReference>
<dbReference type="OrthoDB" id="3533814at2759"/>
<gene>
    <name evidence="3" type="ORF">AFUB_085350</name>
</gene>
<keyword evidence="1" id="KW-0175">Coiled coil</keyword>
<feature type="coiled-coil region" evidence="1">
    <location>
        <begin position="51"/>
        <end position="78"/>
    </location>
</feature>
<dbReference type="EMBL" id="DS499600">
    <property type="protein sequence ID" value="EDP49085.1"/>
    <property type="molecule type" value="Genomic_DNA"/>
</dbReference>
<accession>B0YAP2</accession>
<dbReference type="Pfam" id="PF20237">
    <property type="entry name" value="DUF6594"/>
    <property type="match status" value="1"/>
</dbReference>
<keyword evidence="4" id="KW-1185">Reference proteome</keyword>
<reference evidence="3 4" key="1">
    <citation type="journal article" date="2008" name="PLoS Genet.">
        <title>Genomic islands in the pathogenic filamentous fungus Aspergillus fumigatus.</title>
        <authorList>
            <person name="Fedorova N.D."/>
            <person name="Khaldi N."/>
            <person name="Joardar V.S."/>
            <person name="Maiti R."/>
            <person name="Amedeo P."/>
            <person name="Anderson M.J."/>
            <person name="Crabtree J."/>
            <person name="Silva J.C."/>
            <person name="Badger J.H."/>
            <person name="Albarraq A."/>
            <person name="Angiuoli S."/>
            <person name="Bussey H."/>
            <person name="Bowyer P."/>
            <person name="Cotty P.J."/>
            <person name="Dyer P.S."/>
            <person name="Egan A."/>
            <person name="Galens K."/>
            <person name="Fraser-Liggett C.M."/>
            <person name="Haas B.J."/>
            <person name="Inman J.M."/>
            <person name="Kent R."/>
            <person name="Lemieux S."/>
            <person name="Malavazi I."/>
            <person name="Orvis J."/>
            <person name="Roemer T."/>
            <person name="Ronning C.M."/>
            <person name="Sundaram J.P."/>
            <person name="Sutton G."/>
            <person name="Turner G."/>
            <person name="Venter J.C."/>
            <person name="White O.R."/>
            <person name="Whitty B.R."/>
            <person name="Youngman P."/>
            <person name="Wolfe K.H."/>
            <person name="Goldman G.H."/>
            <person name="Wortman J.R."/>
            <person name="Jiang B."/>
            <person name="Denning D.W."/>
            <person name="Nierman W.C."/>
        </authorList>
    </citation>
    <scope>NUCLEOTIDE SEQUENCE [LARGE SCALE GENOMIC DNA]</scope>
    <source>
        <strain evidence="4">CBS 144.89 / FGSC A1163 / CEA10</strain>
    </source>
</reference>